<evidence type="ECO:0000313" key="5">
    <source>
        <dbReference type="Proteomes" id="UP000234483"/>
    </source>
</evidence>
<dbReference type="AlphaFoldDB" id="A0A2N5CZ55"/>
<dbReference type="NCBIfam" id="NF006597">
    <property type="entry name" value="PRK09134.1"/>
    <property type="match status" value="1"/>
</dbReference>
<dbReference type="InterPro" id="IPR036291">
    <property type="entry name" value="NAD(P)-bd_dom_sf"/>
</dbReference>
<reference evidence="3 6" key="2">
    <citation type="submission" date="2018-01" db="EMBL/GenBank/DDBJ databases">
        <title>Complete genome sequence of Caulobacter flavus RHGG3.</title>
        <authorList>
            <person name="Yang E."/>
        </authorList>
    </citation>
    <scope>NUCLEOTIDE SEQUENCE [LARGE SCALE GENOMIC DNA]</scope>
    <source>
        <strain evidence="3 6">RHGG3</strain>
    </source>
</reference>
<dbReference type="Proteomes" id="UP000234483">
    <property type="component" value="Unassembled WGS sequence"/>
</dbReference>
<protein>
    <submittedName>
        <fullName evidence="4">Short chain dehydrogenase</fullName>
    </submittedName>
</protein>
<keyword evidence="2" id="KW-0560">Oxidoreductase</keyword>
<dbReference type="PANTHER" id="PTHR43639">
    <property type="entry name" value="OXIDOREDUCTASE, SHORT-CHAIN DEHYDROGENASE/REDUCTASE FAMILY (AFU_ORTHOLOGUE AFUA_5G02870)"/>
    <property type="match status" value="1"/>
</dbReference>
<dbReference type="InterPro" id="IPR002347">
    <property type="entry name" value="SDR_fam"/>
</dbReference>
<dbReference type="OrthoDB" id="9786360at2"/>
<reference evidence="4 5" key="1">
    <citation type="submission" date="2017-12" db="EMBL/GenBank/DDBJ databases">
        <title>The genome sequence of Caulobacter flavus CGMCC1 15093.</title>
        <authorList>
            <person name="Gao J."/>
            <person name="Mao X."/>
            <person name="Sun J."/>
        </authorList>
    </citation>
    <scope>NUCLEOTIDE SEQUENCE [LARGE SCALE GENOMIC DNA]</scope>
    <source>
        <strain evidence="4 5">CGMCC1 15093</strain>
    </source>
</reference>
<dbReference type="SUPFAM" id="SSF51735">
    <property type="entry name" value="NAD(P)-binding Rossmann-fold domains"/>
    <property type="match status" value="1"/>
</dbReference>
<sequence length="258" mass="26601">MSSSPTSPSPRGGALVTGAGRRIGRVLALEAARAGYDVAVHYRTARDEAEDVVAEIAALGRRAVAVPGELADPDVGAVLVGAASQAVGPLTLLVNSASTFEDDRVATLSADSWDRHMDANLRAPVLLAQAFAAALPAGFKGLVVNLVDQRVLKPNPQFFSYSVSKAGLWWATRTLAQDLAPAIRVNAIGPGPVLASVHQAPGEFEAEAAATPLGAAVEPSELAAAMRYLIDAPSVTGQMIAVDGGQHLAWRTPDVLGS</sequence>
<keyword evidence="6" id="KW-1185">Reference proteome</keyword>
<evidence type="ECO:0000256" key="1">
    <source>
        <dbReference type="ARBA" id="ARBA00006484"/>
    </source>
</evidence>
<dbReference type="PANTHER" id="PTHR43639:SF1">
    <property type="entry name" value="SHORT-CHAIN DEHYDROGENASE_REDUCTASE FAMILY PROTEIN"/>
    <property type="match status" value="1"/>
</dbReference>
<evidence type="ECO:0000313" key="3">
    <source>
        <dbReference type="EMBL" id="AYV45220.1"/>
    </source>
</evidence>
<dbReference type="KEGG" id="cfh:C1707_02600"/>
<organism evidence="4 5">
    <name type="scientific">Caulobacter flavus</name>
    <dbReference type="NCBI Taxonomy" id="1679497"/>
    <lineage>
        <taxon>Bacteria</taxon>
        <taxon>Pseudomonadati</taxon>
        <taxon>Pseudomonadota</taxon>
        <taxon>Alphaproteobacteria</taxon>
        <taxon>Caulobacterales</taxon>
        <taxon>Caulobacteraceae</taxon>
        <taxon>Caulobacter</taxon>
    </lineage>
</organism>
<dbReference type="Proteomes" id="UP000281192">
    <property type="component" value="Chromosome"/>
</dbReference>
<evidence type="ECO:0000256" key="2">
    <source>
        <dbReference type="ARBA" id="ARBA00023002"/>
    </source>
</evidence>
<dbReference type="PRINTS" id="PR00080">
    <property type="entry name" value="SDRFAMILY"/>
</dbReference>
<gene>
    <name evidence="3" type="ORF">C1707_02600</name>
    <name evidence="4" type="ORF">CFHF_03570</name>
</gene>
<dbReference type="Gene3D" id="3.40.50.720">
    <property type="entry name" value="NAD(P)-binding Rossmann-like Domain"/>
    <property type="match status" value="1"/>
</dbReference>
<dbReference type="EMBL" id="PJRQ01000008">
    <property type="protein sequence ID" value="PLR19099.1"/>
    <property type="molecule type" value="Genomic_DNA"/>
</dbReference>
<evidence type="ECO:0000313" key="4">
    <source>
        <dbReference type="EMBL" id="PLR19099.1"/>
    </source>
</evidence>
<accession>A0A2N5CZ55</accession>
<dbReference type="PRINTS" id="PR00081">
    <property type="entry name" value="GDHRDH"/>
</dbReference>
<evidence type="ECO:0000313" key="6">
    <source>
        <dbReference type="Proteomes" id="UP000281192"/>
    </source>
</evidence>
<dbReference type="EMBL" id="CP026100">
    <property type="protein sequence ID" value="AYV45220.1"/>
    <property type="molecule type" value="Genomic_DNA"/>
</dbReference>
<dbReference type="Pfam" id="PF13561">
    <property type="entry name" value="adh_short_C2"/>
    <property type="match status" value="1"/>
</dbReference>
<proteinExistence type="inferred from homology"/>
<name>A0A2N5CZ55_9CAUL</name>
<dbReference type="GO" id="GO:0016491">
    <property type="term" value="F:oxidoreductase activity"/>
    <property type="evidence" value="ECO:0007669"/>
    <property type="project" value="UniProtKB-KW"/>
</dbReference>
<dbReference type="RefSeq" id="WP_101711657.1">
    <property type="nucleotide sequence ID" value="NZ_CP026100.1"/>
</dbReference>
<comment type="similarity">
    <text evidence="1">Belongs to the short-chain dehydrogenases/reductases (SDR) family.</text>
</comment>